<dbReference type="SUPFAM" id="SSF141868">
    <property type="entry name" value="EAL domain-like"/>
    <property type="match status" value="1"/>
</dbReference>
<dbReference type="STRING" id="656914.SAMN00017405_0759"/>
<dbReference type="RefSeq" id="WP_084051875.1">
    <property type="nucleotide sequence ID" value="NZ_FWWT01000005.1"/>
</dbReference>
<evidence type="ECO:0000313" key="3">
    <source>
        <dbReference type="Proteomes" id="UP000192731"/>
    </source>
</evidence>
<accession>A0A1W1UF65</accession>
<dbReference type="Pfam" id="PF00563">
    <property type="entry name" value="EAL"/>
    <property type="match status" value="1"/>
</dbReference>
<evidence type="ECO:0000259" key="1">
    <source>
        <dbReference type="PROSITE" id="PS50883"/>
    </source>
</evidence>
<dbReference type="GO" id="GO:0071111">
    <property type="term" value="F:cyclic-guanylate-specific phosphodiesterase activity"/>
    <property type="evidence" value="ECO:0007669"/>
    <property type="project" value="InterPro"/>
</dbReference>
<proteinExistence type="predicted"/>
<dbReference type="PROSITE" id="PS50883">
    <property type="entry name" value="EAL"/>
    <property type="match status" value="1"/>
</dbReference>
<keyword evidence="3" id="KW-1185">Reference proteome</keyword>
<protein>
    <submittedName>
        <fullName evidence="2">EAL domain, c-di-GMP-specific phosphodiesterase class I (Or its enzymatically inactive variant)</fullName>
    </submittedName>
</protein>
<dbReference type="PANTHER" id="PTHR33121">
    <property type="entry name" value="CYCLIC DI-GMP PHOSPHODIESTERASE PDEF"/>
    <property type="match status" value="1"/>
</dbReference>
<dbReference type="Proteomes" id="UP000192731">
    <property type="component" value="Unassembled WGS sequence"/>
</dbReference>
<dbReference type="SMART" id="SM00052">
    <property type="entry name" value="EAL"/>
    <property type="match status" value="1"/>
</dbReference>
<dbReference type="EMBL" id="FWWT01000005">
    <property type="protein sequence ID" value="SMB79451.1"/>
    <property type="molecule type" value="Genomic_DNA"/>
</dbReference>
<dbReference type="InterPro" id="IPR001633">
    <property type="entry name" value="EAL_dom"/>
</dbReference>
<dbReference type="InterPro" id="IPR050706">
    <property type="entry name" value="Cyclic-di-GMP_PDE-like"/>
</dbReference>
<dbReference type="CDD" id="cd01948">
    <property type="entry name" value="EAL"/>
    <property type="match status" value="1"/>
</dbReference>
<name>A0A1W1UF65_DESTI</name>
<dbReference type="OrthoDB" id="9813903at2"/>
<dbReference type="Gene3D" id="3.20.20.450">
    <property type="entry name" value="EAL domain"/>
    <property type="match status" value="1"/>
</dbReference>
<dbReference type="PANTHER" id="PTHR33121:SF15">
    <property type="entry name" value="BLUE LIGHT- AND TEMPERATURE-REGULATED ANTIREPRESSOR BLUF"/>
    <property type="match status" value="1"/>
</dbReference>
<evidence type="ECO:0000313" key="2">
    <source>
        <dbReference type="EMBL" id="SMB79451.1"/>
    </source>
</evidence>
<reference evidence="2 3" key="1">
    <citation type="submission" date="2017-04" db="EMBL/GenBank/DDBJ databases">
        <authorList>
            <person name="Afonso C.L."/>
            <person name="Miller P.J."/>
            <person name="Scott M.A."/>
            <person name="Spackman E."/>
            <person name="Goraichik I."/>
            <person name="Dimitrov K.M."/>
            <person name="Suarez D.L."/>
            <person name="Swayne D.E."/>
        </authorList>
    </citation>
    <scope>NUCLEOTIDE SEQUENCE [LARGE SCALE GENOMIC DNA]</scope>
    <source>
        <strain evidence="2 3">DSM 11270</strain>
    </source>
</reference>
<organism evidence="2 3">
    <name type="scientific">Desulfonispora thiosulfatigenes DSM 11270</name>
    <dbReference type="NCBI Taxonomy" id="656914"/>
    <lineage>
        <taxon>Bacteria</taxon>
        <taxon>Bacillati</taxon>
        <taxon>Bacillota</taxon>
        <taxon>Clostridia</taxon>
        <taxon>Eubacteriales</taxon>
        <taxon>Peptococcaceae</taxon>
        <taxon>Desulfonispora</taxon>
    </lineage>
</organism>
<dbReference type="InterPro" id="IPR035919">
    <property type="entry name" value="EAL_sf"/>
</dbReference>
<sequence>MTCKRCNSVPKTNYGKCKAYISIPIDELFIKVKDIIGTYANVISIKEDYLEVEVEDFESFIINLGADKKLFEKEKDDINVLPISYADVLNFSAFSKTKTLQKWVNTIKSKDLIYILCNKKLITLFQPIINIKNNEIFGYEALTRGIKENGTIMPPFEMFNLAKKCDLIFNLDRQAREAAINNSAKKNIKKNLFINFLPSAIYDPSVCLKTTTELINKYNLNPSDIVFEVVETDQITDINHLNNILNFYRNKDFNIALDDVGSGYSSLTNLAILSPNYIKVDMEIIRDIHKNRLKQAILDALISISKSIDSKVLAEGVETKEEFQYVLAKGVDLVQGYYFGKPTEEPLLHL</sequence>
<feature type="domain" description="EAL" evidence="1">
    <location>
        <begin position="105"/>
        <end position="350"/>
    </location>
</feature>
<gene>
    <name evidence="2" type="ORF">SAMN00017405_0759</name>
</gene>
<dbReference type="AlphaFoldDB" id="A0A1W1UF65"/>